<gene>
    <name evidence="2" type="ORF">LB941_05760</name>
</gene>
<evidence type="ECO:0000256" key="1">
    <source>
        <dbReference type="SAM" id="Phobius"/>
    </source>
</evidence>
<evidence type="ECO:0000313" key="2">
    <source>
        <dbReference type="EMBL" id="MCP0886844.1"/>
    </source>
</evidence>
<keyword evidence="1" id="KW-1133">Transmembrane helix</keyword>
<name>A0A9X2JLE8_9LACO</name>
<dbReference type="GO" id="GO:0016787">
    <property type="term" value="F:hydrolase activity"/>
    <property type="evidence" value="ECO:0007669"/>
    <property type="project" value="UniProtKB-KW"/>
</dbReference>
<keyword evidence="3" id="KW-1185">Reference proteome</keyword>
<dbReference type="InterPro" id="IPR029058">
    <property type="entry name" value="AB_hydrolase_fold"/>
</dbReference>
<protein>
    <submittedName>
        <fullName evidence="2">Alpha/beta hydrolase</fullName>
    </submittedName>
</protein>
<accession>A0A9X2JLE8</accession>
<dbReference type="EMBL" id="JAIULA010000009">
    <property type="protein sequence ID" value="MCP0886844.1"/>
    <property type="molecule type" value="Genomic_DNA"/>
</dbReference>
<proteinExistence type="predicted"/>
<dbReference type="AlphaFoldDB" id="A0A9X2JLE8"/>
<dbReference type="RefSeq" id="WP_253360250.1">
    <property type="nucleotide sequence ID" value="NZ_JAIULA010000009.1"/>
</dbReference>
<reference evidence="2 3" key="1">
    <citation type="journal article" date="2023" name="Int. J. Syst. Evol. Microbiol.">
        <title>Ligilactobacillus ubinensis sp. nov., a novel species isolated from the wild ferment of a durian fruit (Durio zibethinus).</title>
        <authorList>
            <person name="Heng Y.C."/>
            <person name="Menon N."/>
            <person name="Chen B."/>
            <person name="Loo B.Z.L."/>
            <person name="Wong G.W.J."/>
            <person name="Lim A.C.H."/>
            <person name="Silvaraju S."/>
            <person name="Kittelmann S."/>
        </authorList>
    </citation>
    <scope>NUCLEOTIDE SEQUENCE [LARGE SCALE GENOMIC DNA]</scope>
    <source>
        <strain evidence="2 3">WILCCON 0076</strain>
    </source>
</reference>
<keyword evidence="1" id="KW-0812">Transmembrane</keyword>
<dbReference type="InterPro" id="IPR010315">
    <property type="entry name" value="DUF915_hydro-like"/>
</dbReference>
<dbReference type="SUPFAM" id="SSF53474">
    <property type="entry name" value="alpha/beta-Hydrolases"/>
    <property type="match status" value="1"/>
</dbReference>
<dbReference type="Proteomes" id="UP001139006">
    <property type="component" value="Unassembled WGS sequence"/>
</dbReference>
<dbReference type="Pfam" id="PF06028">
    <property type="entry name" value="DUF915"/>
    <property type="match status" value="1"/>
</dbReference>
<comment type="caution">
    <text evidence="2">The sequence shown here is derived from an EMBL/GenBank/DDBJ whole genome shotgun (WGS) entry which is preliminary data.</text>
</comment>
<feature type="transmembrane region" description="Helical" evidence="1">
    <location>
        <begin position="12"/>
        <end position="31"/>
    </location>
</feature>
<evidence type="ECO:0000313" key="3">
    <source>
        <dbReference type="Proteomes" id="UP001139006"/>
    </source>
</evidence>
<dbReference type="Gene3D" id="3.40.50.1820">
    <property type="entry name" value="alpha/beta hydrolase"/>
    <property type="match status" value="1"/>
</dbReference>
<sequence>MAQHLMTKKHHIFLKMILFLSIFMVTLYFLLSINIVSTTEKNNFQKTIPTLYIHGWKGTAASTNHLIEAAVATGKAKKVLTITVSPTGTLTYTGKWQKKLKYPLIQVLFQNNQAEIPQQAKWINTVIRSLQTHYGISAFNIVSHSMGGPSTYYWAVHYYNRSYPQFNKFVPIAGPFDGVIYIDDSPNVNYFTSTGAPKIQDTAYKNYYLLRNKFPKETKILNIYGNLEDGTSSDSLVTTVSARSLAYLLKKRVAYYREVQITGANAQHSKLHNNATVNNYVDKFLFK</sequence>
<keyword evidence="1" id="KW-0472">Membrane</keyword>
<keyword evidence="2" id="KW-0378">Hydrolase</keyword>
<organism evidence="2 3">
    <name type="scientific">Ligilactobacillus ubinensis</name>
    <dbReference type="NCBI Taxonomy" id="2876789"/>
    <lineage>
        <taxon>Bacteria</taxon>
        <taxon>Bacillati</taxon>
        <taxon>Bacillota</taxon>
        <taxon>Bacilli</taxon>
        <taxon>Lactobacillales</taxon>
        <taxon>Lactobacillaceae</taxon>
        <taxon>Ligilactobacillus</taxon>
    </lineage>
</organism>